<dbReference type="Proteomes" id="UP001438008">
    <property type="component" value="Unassembled WGS sequence"/>
</dbReference>
<protein>
    <submittedName>
        <fullName evidence="2">SpoIVB peptidase</fullName>
        <ecNumber evidence="2">3.4.21.116</ecNumber>
    </submittedName>
</protein>
<dbReference type="SUPFAM" id="SSF50494">
    <property type="entry name" value="Trypsin-like serine proteases"/>
    <property type="match status" value="1"/>
</dbReference>
<sequence length="405" mass="44253">MICRKTYRKYLLVLLGISLLVLGVYDYFRERALIPDSYTQTEGGAGPETPGFPVTAQIQESVTKASYDSRNGSSYRISYRYLGVIPLKETNVQVTPKTTVTPGGIPIGIYMETDGVMVIGTGKVTGRDGLNYEPAFRLVQAGDYIRSVNGVEIREKEKLIESVEENGSEKLVLGIERSGRTFEIRLQAADTENGYRLGIWVRDNTQGIGTLTFLTENGKFGALGHGINDSDTGELLKISEGKLYDTTVAEIHRGEPGNPGQVAGLIRYRNNLICGQIQENTEAGIFGEGTERLGDKLDGEAVEVGYKQEITEGEAWVRSGINGEMRDYRIAIEEVKRNASDVNKGMILRVTDPELLALTGGIIQGMSGSPIIQNGKLIGAVTHVFVNDPTKGYGIFVEEMLSHVS</sequence>
<gene>
    <name evidence="2" type="primary">spoIVB</name>
    <name evidence="2" type="ORF">WMO29_09935</name>
</gene>
<evidence type="ECO:0000313" key="3">
    <source>
        <dbReference type="Proteomes" id="UP001438008"/>
    </source>
</evidence>
<organism evidence="2 3">
    <name type="scientific">Laedolimicola intestinihominis</name>
    <dbReference type="NCBI Taxonomy" id="3133166"/>
    <lineage>
        <taxon>Bacteria</taxon>
        <taxon>Bacillati</taxon>
        <taxon>Bacillota</taxon>
        <taxon>Clostridia</taxon>
        <taxon>Lachnospirales</taxon>
        <taxon>Lachnospiraceae</taxon>
        <taxon>Laedolimicola</taxon>
    </lineage>
</organism>
<dbReference type="PROSITE" id="PS51494">
    <property type="entry name" value="SPOIVB"/>
    <property type="match status" value="1"/>
</dbReference>
<dbReference type="InterPro" id="IPR036034">
    <property type="entry name" value="PDZ_sf"/>
</dbReference>
<comment type="caution">
    <text evidence="2">The sequence shown here is derived from an EMBL/GenBank/DDBJ whole genome shotgun (WGS) entry which is preliminary data.</text>
</comment>
<feature type="domain" description="Peptidase S55" evidence="1">
    <location>
        <begin position="178"/>
        <end position="405"/>
    </location>
</feature>
<accession>A0ABV1FIC3</accession>
<dbReference type="InterPro" id="IPR014219">
    <property type="entry name" value="SpoIVB"/>
</dbReference>
<dbReference type="SUPFAM" id="SSF50156">
    <property type="entry name" value="PDZ domain-like"/>
    <property type="match status" value="1"/>
</dbReference>
<evidence type="ECO:0000313" key="2">
    <source>
        <dbReference type="EMBL" id="MEQ2472801.1"/>
    </source>
</evidence>
<dbReference type="NCBIfam" id="TIGR02860">
    <property type="entry name" value="spore_IV_B"/>
    <property type="match status" value="1"/>
</dbReference>
<dbReference type="EC" id="3.4.21.116" evidence="2"/>
<keyword evidence="3" id="KW-1185">Reference proteome</keyword>
<dbReference type="InterPro" id="IPR009003">
    <property type="entry name" value="Peptidase_S1_PA"/>
</dbReference>
<dbReference type="InterPro" id="IPR008763">
    <property type="entry name" value="Peptidase_S55"/>
</dbReference>
<evidence type="ECO:0000259" key="1">
    <source>
        <dbReference type="PROSITE" id="PS51494"/>
    </source>
</evidence>
<dbReference type="EMBL" id="JBBMFE010000008">
    <property type="protein sequence ID" value="MEQ2472801.1"/>
    <property type="molecule type" value="Genomic_DNA"/>
</dbReference>
<dbReference type="RefSeq" id="WP_349164662.1">
    <property type="nucleotide sequence ID" value="NZ_JBBMFE010000008.1"/>
</dbReference>
<dbReference type="Gene3D" id="2.30.42.10">
    <property type="match status" value="1"/>
</dbReference>
<dbReference type="GO" id="GO:0016787">
    <property type="term" value="F:hydrolase activity"/>
    <property type="evidence" value="ECO:0007669"/>
    <property type="project" value="UniProtKB-KW"/>
</dbReference>
<name>A0ABV1FIC3_9FIRM</name>
<dbReference type="Pfam" id="PF05580">
    <property type="entry name" value="Peptidase_S55"/>
    <property type="match status" value="1"/>
</dbReference>
<proteinExistence type="predicted"/>
<reference evidence="2 3" key="1">
    <citation type="submission" date="2024-03" db="EMBL/GenBank/DDBJ databases">
        <title>Human intestinal bacterial collection.</title>
        <authorList>
            <person name="Pauvert C."/>
            <person name="Hitch T.C.A."/>
            <person name="Clavel T."/>
        </authorList>
    </citation>
    <scope>NUCLEOTIDE SEQUENCE [LARGE SCALE GENOMIC DNA]</scope>
    <source>
        <strain evidence="2 3">CLA-AA-H132</strain>
    </source>
</reference>
<keyword evidence="2" id="KW-0378">Hydrolase</keyword>